<evidence type="ECO:0000313" key="4">
    <source>
        <dbReference type="EMBL" id="RVE68945.1"/>
    </source>
</evidence>
<evidence type="ECO:0000259" key="3">
    <source>
        <dbReference type="PROSITE" id="PS50097"/>
    </source>
</evidence>
<keyword evidence="5" id="KW-1185">Reference proteome</keyword>
<proteinExistence type="predicted"/>
<dbReference type="AlphaFoldDB" id="A0A3S2M6J1"/>
<dbReference type="PANTHER" id="PTHR24412:SF172">
    <property type="entry name" value="KELCH-LIKE PROTEIN 10"/>
    <property type="match status" value="1"/>
</dbReference>
<evidence type="ECO:0000313" key="5">
    <source>
        <dbReference type="Proteomes" id="UP000283210"/>
    </source>
</evidence>
<dbReference type="OrthoDB" id="8953997at2759"/>
<dbReference type="EMBL" id="CM012444">
    <property type="protein sequence ID" value="RVE68945.1"/>
    <property type="molecule type" value="Genomic_DNA"/>
</dbReference>
<keyword evidence="2" id="KW-0677">Repeat</keyword>
<organism evidence="4 5">
    <name type="scientific">Oryzias javanicus</name>
    <name type="common">Javanese ricefish</name>
    <name type="synonym">Aplocheilus javanicus</name>
    <dbReference type="NCBI Taxonomy" id="123683"/>
    <lineage>
        <taxon>Eukaryota</taxon>
        <taxon>Metazoa</taxon>
        <taxon>Chordata</taxon>
        <taxon>Craniata</taxon>
        <taxon>Vertebrata</taxon>
        <taxon>Euteleostomi</taxon>
        <taxon>Actinopterygii</taxon>
        <taxon>Neopterygii</taxon>
        <taxon>Teleostei</taxon>
        <taxon>Neoteleostei</taxon>
        <taxon>Acanthomorphata</taxon>
        <taxon>Ovalentaria</taxon>
        <taxon>Atherinomorphae</taxon>
        <taxon>Beloniformes</taxon>
        <taxon>Adrianichthyidae</taxon>
        <taxon>Oryziinae</taxon>
        <taxon>Oryzias</taxon>
    </lineage>
</organism>
<sequence length="230" mass="26974">MADETVLKEALMLREMSDFVIKVRDRDFKMNRVILSDSSAYFRDLFYNKPQMKVYHLLNVSTTIMELIVEYVYTQSVLVSENNVELLLEAAERIKIKGIVQACCDFLQQRLSTNNCIRILTLADQYLYPDLKEKACLFILRYFEDVAQYCPEFCHLSAEKLELFIEKTELNVRQESIVFEAVVHWINHAPAKRHNHLVRLMGKVRFNLMSNDYLHNTVIVNNLVKGNPKC</sequence>
<dbReference type="SMART" id="SM00875">
    <property type="entry name" value="BACK"/>
    <property type="match status" value="1"/>
</dbReference>
<protein>
    <recommendedName>
        <fullName evidence="3">BTB domain-containing protein</fullName>
    </recommendedName>
</protein>
<reference evidence="4 5" key="2">
    <citation type="submission" date="2019-01" db="EMBL/GenBank/DDBJ databases">
        <title>A chromosome length genome reference of the Java medaka (oryzias javanicus).</title>
        <authorList>
            <person name="Herpin A."/>
            <person name="Takehana Y."/>
            <person name="Naruse K."/>
            <person name="Ansai S."/>
            <person name="Kawaguchi M."/>
        </authorList>
    </citation>
    <scope>NUCLEOTIDE SEQUENCE [LARGE SCALE GENOMIC DNA]</scope>
    <source>
        <strain evidence="4">RS831</strain>
        <tissue evidence="4">Whole body</tissue>
    </source>
</reference>
<dbReference type="PROSITE" id="PS50097">
    <property type="entry name" value="BTB"/>
    <property type="match status" value="1"/>
</dbReference>
<gene>
    <name evidence="4" type="ORF">OJAV_G00073080</name>
</gene>
<keyword evidence="1" id="KW-0880">Kelch repeat</keyword>
<dbReference type="SUPFAM" id="SSF54695">
    <property type="entry name" value="POZ domain"/>
    <property type="match status" value="1"/>
</dbReference>
<dbReference type="Gene3D" id="1.25.40.420">
    <property type="match status" value="1"/>
</dbReference>
<dbReference type="InterPro" id="IPR011333">
    <property type="entry name" value="SKP1/BTB/POZ_sf"/>
</dbReference>
<name>A0A3S2M6J1_ORYJA</name>
<accession>A0A3S2M6J1</accession>
<feature type="domain" description="BTB" evidence="3">
    <location>
        <begin position="17"/>
        <end position="81"/>
    </location>
</feature>
<evidence type="ECO:0000256" key="1">
    <source>
        <dbReference type="ARBA" id="ARBA00022441"/>
    </source>
</evidence>
<dbReference type="SMART" id="SM00225">
    <property type="entry name" value="BTB"/>
    <property type="match status" value="1"/>
</dbReference>
<dbReference type="PANTHER" id="PTHR24412">
    <property type="entry name" value="KELCH PROTEIN"/>
    <property type="match status" value="1"/>
</dbReference>
<dbReference type="Proteomes" id="UP000283210">
    <property type="component" value="Chromosome 8"/>
</dbReference>
<reference evidence="4 5" key="1">
    <citation type="submission" date="2018-11" db="EMBL/GenBank/DDBJ databases">
        <authorList>
            <person name="Lopez-Roques C."/>
            <person name="Donnadieu C."/>
            <person name="Bouchez O."/>
            <person name="Klopp C."/>
            <person name="Cabau C."/>
            <person name="Zahm M."/>
        </authorList>
    </citation>
    <scope>NUCLEOTIDE SEQUENCE [LARGE SCALE GENOMIC DNA]</scope>
    <source>
        <strain evidence="4">RS831</strain>
        <tissue evidence="4">Whole body</tissue>
    </source>
</reference>
<dbReference type="InterPro" id="IPR011705">
    <property type="entry name" value="BACK"/>
</dbReference>
<dbReference type="Pfam" id="PF07707">
    <property type="entry name" value="BACK"/>
    <property type="match status" value="1"/>
</dbReference>
<dbReference type="FunFam" id="1.25.40.420:FF:000001">
    <property type="entry name" value="Kelch-like family member 12"/>
    <property type="match status" value="1"/>
</dbReference>
<dbReference type="InterPro" id="IPR000210">
    <property type="entry name" value="BTB/POZ_dom"/>
</dbReference>
<evidence type="ECO:0000256" key="2">
    <source>
        <dbReference type="ARBA" id="ARBA00022737"/>
    </source>
</evidence>
<dbReference type="Gene3D" id="3.30.710.10">
    <property type="entry name" value="Potassium Channel Kv1.1, Chain A"/>
    <property type="match status" value="1"/>
</dbReference>
<dbReference type="Pfam" id="PF00651">
    <property type="entry name" value="BTB"/>
    <property type="match status" value="1"/>
</dbReference>